<comment type="caution">
    <text evidence="4">The sequence shown here is derived from an EMBL/GenBank/DDBJ whole genome shotgun (WGS) entry which is preliminary data.</text>
</comment>
<dbReference type="Proteomes" id="UP001501319">
    <property type="component" value="Unassembled WGS sequence"/>
</dbReference>
<evidence type="ECO:0000256" key="1">
    <source>
        <dbReference type="ARBA" id="ARBA00022679"/>
    </source>
</evidence>
<dbReference type="InterPro" id="IPR045039">
    <property type="entry name" value="NSI-like"/>
</dbReference>
<dbReference type="Pfam" id="PF00583">
    <property type="entry name" value="Acetyltransf_1"/>
    <property type="match status" value="1"/>
</dbReference>
<name>A0ABP4RD30_9ACTN</name>
<dbReference type="InterPro" id="IPR016181">
    <property type="entry name" value="Acyl_CoA_acyltransferase"/>
</dbReference>
<dbReference type="RefSeq" id="WP_344111846.1">
    <property type="nucleotide sequence ID" value="NZ_BAAANE010000004.1"/>
</dbReference>
<accession>A0ABP4RD30</accession>
<dbReference type="EMBL" id="BAAANE010000004">
    <property type="protein sequence ID" value="GAA1638139.1"/>
    <property type="molecule type" value="Genomic_DNA"/>
</dbReference>
<evidence type="ECO:0000259" key="3">
    <source>
        <dbReference type="PROSITE" id="PS51186"/>
    </source>
</evidence>
<protein>
    <submittedName>
        <fullName evidence="4">GNAT family N-acetyltransferase</fullName>
    </submittedName>
</protein>
<dbReference type="Gene3D" id="3.40.630.30">
    <property type="match status" value="1"/>
</dbReference>
<dbReference type="PROSITE" id="PS51186">
    <property type="entry name" value="GNAT"/>
    <property type="match status" value="1"/>
</dbReference>
<keyword evidence="1" id="KW-0808">Transferase</keyword>
<keyword evidence="2" id="KW-0012">Acyltransferase</keyword>
<feature type="domain" description="N-acetyltransferase" evidence="3">
    <location>
        <begin position="1"/>
        <end position="131"/>
    </location>
</feature>
<dbReference type="PANTHER" id="PTHR43626:SF4">
    <property type="entry name" value="GCN5-RELATED N-ACETYLTRANSFERASE 2, CHLOROPLASTIC"/>
    <property type="match status" value="1"/>
</dbReference>
<sequence>MEIRVRFPVDDTELSTLHALAFGSAVEVQPWAARLERHALTWVGAFSNDQLIGFVGVCWDGGAHAIILDTAVHPSHGRQGIGKQLVLAAAQEATLAGCEWLHVDFEPQLADFYLTACGFSPTDAGLLKLRD</sequence>
<proteinExistence type="predicted"/>
<dbReference type="CDD" id="cd04301">
    <property type="entry name" value="NAT_SF"/>
    <property type="match status" value="1"/>
</dbReference>
<evidence type="ECO:0000256" key="2">
    <source>
        <dbReference type="ARBA" id="ARBA00023315"/>
    </source>
</evidence>
<evidence type="ECO:0000313" key="5">
    <source>
        <dbReference type="Proteomes" id="UP001501319"/>
    </source>
</evidence>
<organism evidence="4 5">
    <name type="scientific">Kribbella alba</name>
    <dbReference type="NCBI Taxonomy" id="190197"/>
    <lineage>
        <taxon>Bacteria</taxon>
        <taxon>Bacillati</taxon>
        <taxon>Actinomycetota</taxon>
        <taxon>Actinomycetes</taxon>
        <taxon>Propionibacteriales</taxon>
        <taxon>Kribbellaceae</taxon>
        <taxon>Kribbella</taxon>
    </lineage>
</organism>
<reference evidence="5" key="1">
    <citation type="journal article" date="2019" name="Int. J. Syst. Evol. Microbiol.">
        <title>The Global Catalogue of Microorganisms (GCM) 10K type strain sequencing project: providing services to taxonomists for standard genome sequencing and annotation.</title>
        <authorList>
            <consortium name="The Broad Institute Genomics Platform"/>
            <consortium name="The Broad Institute Genome Sequencing Center for Infectious Disease"/>
            <person name="Wu L."/>
            <person name="Ma J."/>
        </authorList>
    </citation>
    <scope>NUCLEOTIDE SEQUENCE [LARGE SCALE GENOMIC DNA]</scope>
    <source>
        <strain evidence="5">JCM 14306</strain>
    </source>
</reference>
<dbReference type="PANTHER" id="PTHR43626">
    <property type="entry name" value="ACYL-COA N-ACYLTRANSFERASE"/>
    <property type="match status" value="1"/>
</dbReference>
<dbReference type="SUPFAM" id="SSF55729">
    <property type="entry name" value="Acyl-CoA N-acyltransferases (Nat)"/>
    <property type="match status" value="1"/>
</dbReference>
<keyword evidence="5" id="KW-1185">Reference proteome</keyword>
<evidence type="ECO:0000313" key="4">
    <source>
        <dbReference type="EMBL" id="GAA1638139.1"/>
    </source>
</evidence>
<gene>
    <name evidence="4" type="ORF">GCM10009744_29380</name>
</gene>
<dbReference type="InterPro" id="IPR000182">
    <property type="entry name" value="GNAT_dom"/>
</dbReference>